<feature type="transmembrane region" description="Helical" evidence="13">
    <location>
        <begin position="63"/>
        <end position="84"/>
    </location>
</feature>
<comment type="function">
    <text evidence="1 12">Required for the export of heme to the periplasm for the biogenesis of c-type cytochromes.</text>
</comment>
<dbReference type="EMBL" id="VDUY01000001">
    <property type="protein sequence ID" value="TXL68936.1"/>
    <property type="molecule type" value="Genomic_DNA"/>
</dbReference>
<evidence type="ECO:0000256" key="9">
    <source>
        <dbReference type="ARBA" id="ARBA00022748"/>
    </source>
</evidence>
<accession>A0A5C8P5H7</accession>
<dbReference type="PANTHER" id="PTHR30070">
    <property type="entry name" value="HEME EXPORTER PROTEIN B"/>
    <property type="match status" value="1"/>
</dbReference>
<dbReference type="Pfam" id="PF03379">
    <property type="entry name" value="CcmB"/>
    <property type="match status" value="1"/>
</dbReference>
<keyword evidence="7 12" id="KW-0997">Cell inner membrane</keyword>
<keyword evidence="5 12" id="KW-0813">Transport</keyword>
<dbReference type="GO" id="GO:0017004">
    <property type="term" value="P:cytochrome complex assembly"/>
    <property type="evidence" value="ECO:0007669"/>
    <property type="project" value="UniProtKB-KW"/>
</dbReference>
<dbReference type="Proteomes" id="UP000321548">
    <property type="component" value="Unassembled WGS sequence"/>
</dbReference>
<evidence type="ECO:0000256" key="2">
    <source>
        <dbReference type="ARBA" id="ARBA00004429"/>
    </source>
</evidence>
<evidence type="ECO:0000256" key="12">
    <source>
        <dbReference type="PIRNR" id="PIRNR002764"/>
    </source>
</evidence>
<dbReference type="GO" id="GO:0005886">
    <property type="term" value="C:plasma membrane"/>
    <property type="evidence" value="ECO:0007669"/>
    <property type="project" value="UniProtKB-SubCell"/>
</dbReference>
<dbReference type="PANTHER" id="PTHR30070:SF1">
    <property type="entry name" value="CYTOCHROME C BIOGENESIS B-RELATED"/>
    <property type="match status" value="1"/>
</dbReference>
<dbReference type="GO" id="GO:1903607">
    <property type="term" value="P:cytochrome c biosynthetic process"/>
    <property type="evidence" value="ECO:0007669"/>
    <property type="project" value="TreeGrafter"/>
</dbReference>
<organism evidence="14 15">
    <name type="scientific">Zeimonas arvi</name>
    <dbReference type="NCBI Taxonomy" id="2498847"/>
    <lineage>
        <taxon>Bacteria</taxon>
        <taxon>Pseudomonadati</taxon>
        <taxon>Pseudomonadota</taxon>
        <taxon>Betaproteobacteria</taxon>
        <taxon>Burkholderiales</taxon>
        <taxon>Burkholderiaceae</taxon>
        <taxon>Zeimonas</taxon>
    </lineage>
</organism>
<reference evidence="14 15" key="1">
    <citation type="submission" date="2019-06" db="EMBL/GenBank/DDBJ databases">
        <title>Quisquiliibacterium sp. nov., isolated from a maize field.</title>
        <authorList>
            <person name="Lin S.-Y."/>
            <person name="Tsai C.-F."/>
            <person name="Young C.-C."/>
        </authorList>
    </citation>
    <scope>NUCLEOTIDE SEQUENCE [LARGE SCALE GENOMIC DNA]</scope>
    <source>
        <strain evidence="14 15">CC-CFT501</strain>
    </source>
</reference>
<evidence type="ECO:0000313" key="15">
    <source>
        <dbReference type="Proteomes" id="UP000321548"/>
    </source>
</evidence>
<evidence type="ECO:0000313" key="14">
    <source>
        <dbReference type="EMBL" id="TXL68936.1"/>
    </source>
</evidence>
<evidence type="ECO:0000256" key="4">
    <source>
        <dbReference type="ARBA" id="ARBA00016452"/>
    </source>
</evidence>
<keyword evidence="6 12" id="KW-1003">Cell membrane</keyword>
<name>A0A5C8P5H7_9BURK</name>
<feature type="transmembrane region" description="Helical" evidence="13">
    <location>
        <begin position="143"/>
        <end position="171"/>
    </location>
</feature>
<evidence type="ECO:0000256" key="6">
    <source>
        <dbReference type="ARBA" id="ARBA00022475"/>
    </source>
</evidence>
<dbReference type="InterPro" id="IPR003544">
    <property type="entry name" value="Cyt_c_biogenesis_CcmB"/>
</dbReference>
<feature type="transmembrane region" description="Helical" evidence="13">
    <location>
        <begin position="178"/>
        <end position="198"/>
    </location>
</feature>
<keyword evidence="9 12" id="KW-0201">Cytochrome c-type biogenesis</keyword>
<comment type="caution">
    <text evidence="14">The sequence shown here is derived from an EMBL/GenBank/DDBJ whole genome shotgun (WGS) entry which is preliminary data.</text>
</comment>
<comment type="similarity">
    <text evidence="3 12">Belongs to the CcmB/CycW/HelB family.</text>
</comment>
<keyword evidence="15" id="KW-1185">Reference proteome</keyword>
<sequence>MPAGRAPEIRDAPIFGVVGAVAWACRRDLKLAAQSRAELAVVLLFFLLVASLFPLAVSPDPQLLRAIASGIAWVAALLATLLGLPRLFAADWADGTLEQILLAPAPLPALVAGKVLAHWLATGLPLVLLAPLAGLQFGLPPEAIAVLVASLALGTPILSWLGAVTAALTLGARGGASLLALLVLPLAVPVLIFGAGSVESEMAGLGAGAHLSLLGAGLILAWLFGPFAAALAVRIAHE</sequence>
<keyword evidence="10 13" id="KW-1133">Transmembrane helix</keyword>
<evidence type="ECO:0000256" key="8">
    <source>
        <dbReference type="ARBA" id="ARBA00022692"/>
    </source>
</evidence>
<evidence type="ECO:0000256" key="7">
    <source>
        <dbReference type="ARBA" id="ARBA00022519"/>
    </source>
</evidence>
<feature type="transmembrane region" description="Helical" evidence="13">
    <location>
        <begin position="210"/>
        <end position="233"/>
    </location>
</feature>
<dbReference type="GO" id="GO:0015232">
    <property type="term" value="F:heme transmembrane transporter activity"/>
    <property type="evidence" value="ECO:0007669"/>
    <property type="project" value="InterPro"/>
</dbReference>
<evidence type="ECO:0000256" key="3">
    <source>
        <dbReference type="ARBA" id="ARBA00010544"/>
    </source>
</evidence>
<evidence type="ECO:0000256" key="1">
    <source>
        <dbReference type="ARBA" id="ARBA00002442"/>
    </source>
</evidence>
<evidence type="ECO:0000256" key="5">
    <source>
        <dbReference type="ARBA" id="ARBA00022448"/>
    </source>
</evidence>
<keyword evidence="11 12" id="KW-0472">Membrane</keyword>
<dbReference type="PRINTS" id="PR01414">
    <property type="entry name" value="CCMBBIOGNSIS"/>
</dbReference>
<dbReference type="InterPro" id="IPR026031">
    <property type="entry name" value="Cyt_c_CcmB_bac"/>
</dbReference>
<feature type="transmembrane region" description="Helical" evidence="13">
    <location>
        <begin position="37"/>
        <end position="57"/>
    </location>
</feature>
<protein>
    <recommendedName>
        <fullName evidence="4 12">Heme exporter protein B</fullName>
    </recommendedName>
</protein>
<gene>
    <name evidence="14" type="primary">ccmB</name>
    <name evidence="14" type="ORF">FHP08_00300</name>
</gene>
<evidence type="ECO:0000256" key="13">
    <source>
        <dbReference type="SAM" id="Phobius"/>
    </source>
</evidence>
<comment type="subcellular location">
    <subcellularLocation>
        <location evidence="2">Cell inner membrane</location>
        <topology evidence="2">Multi-pass membrane protein</topology>
    </subcellularLocation>
</comment>
<dbReference type="AlphaFoldDB" id="A0A5C8P5H7"/>
<dbReference type="NCBIfam" id="TIGR01190">
    <property type="entry name" value="ccmB"/>
    <property type="match status" value="1"/>
</dbReference>
<proteinExistence type="inferred from homology"/>
<keyword evidence="8 13" id="KW-0812">Transmembrane</keyword>
<dbReference type="PIRSF" id="PIRSF002764">
    <property type="entry name" value="CcmB"/>
    <property type="match status" value="1"/>
</dbReference>
<evidence type="ECO:0000256" key="10">
    <source>
        <dbReference type="ARBA" id="ARBA00022989"/>
    </source>
</evidence>
<dbReference type="OrthoDB" id="9799895at2"/>
<evidence type="ECO:0000256" key="11">
    <source>
        <dbReference type="ARBA" id="ARBA00023136"/>
    </source>
</evidence>